<reference evidence="2 3" key="1">
    <citation type="submission" date="2014-04" db="EMBL/GenBank/DDBJ databases">
        <authorList>
            <consortium name="DOE Joint Genome Institute"/>
            <person name="Kuo A."/>
            <person name="Girlanda M."/>
            <person name="Perotto S."/>
            <person name="Kohler A."/>
            <person name="Nagy L.G."/>
            <person name="Floudas D."/>
            <person name="Copeland A."/>
            <person name="Barry K.W."/>
            <person name="Cichocki N."/>
            <person name="Veneault-Fourrey C."/>
            <person name="LaButti K."/>
            <person name="Lindquist E.A."/>
            <person name="Lipzen A."/>
            <person name="Lundell T."/>
            <person name="Morin E."/>
            <person name="Murat C."/>
            <person name="Sun H."/>
            <person name="Tunlid A."/>
            <person name="Henrissat B."/>
            <person name="Grigoriev I.V."/>
            <person name="Hibbett D.S."/>
            <person name="Martin F."/>
            <person name="Nordberg H.P."/>
            <person name="Cantor M.N."/>
            <person name="Hua S.X."/>
        </authorList>
    </citation>
    <scope>NUCLEOTIDE SEQUENCE [LARGE SCALE GENOMIC DNA]</scope>
    <source>
        <strain evidence="2 3">MUT 4182</strain>
    </source>
</reference>
<protein>
    <submittedName>
        <fullName evidence="2">Uncharacterized protein</fullName>
    </submittedName>
</protein>
<dbReference type="AlphaFoldDB" id="A0A0C3KKS0"/>
<feature type="region of interest" description="Disordered" evidence="1">
    <location>
        <begin position="124"/>
        <end position="143"/>
    </location>
</feature>
<feature type="compositionally biased region" description="Basic and acidic residues" evidence="1">
    <location>
        <begin position="127"/>
        <end position="142"/>
    </location>
</feature>
<organism evidence="2 3">
    <name type="scientific">Tulasnella calospora MUT 4182</name>
    <dbReference type="NCBI Taxonomy" id="1051891"/>
    <lineage>
        <taxon>Eukaryota</taxon>
        <taxon>Fungi</taxon>
        <taxon>Dikarya</taxon>
        <taxon>Basidiomycota</taxon>
        <taxon>Agaricomycotina</taxon>
        <taxon>Agaricomycetes</taxon>
        <taxon>Cantharellales</taxon>
        <taxon>Tulasnellaceae</taxon>
        <taxon>Tulasnella</taxon>
    </lineage>
</organism>
<feature type="compositionally biased region" description="Polar residues" evidence="1">
    <location>
        <begin position="22"/>
        <end position="34"/>
    </location>
</feature>
<feature type="region of interest" description="Disordered" evidence="1">
    <location>
        <begin position="1"/>
        <end position="69"/>
    </location>
</feature>
<dbReference type="Proteomes" id="UP000054248">
    <property type="component" value="Unassembled WGS sequence"/>
</dbReference>
<accession>A0A0C3KKS0</accession>
<dbReference type="HOGENOM" id="CLU_1120806_0_0_1"/>
<name>A0A0C3KKS0_9AGAM</name>
<evidence type="ECO:0000256" key="1">
    <source>
        <dbReference type="SAM" id="MobiDB-lite"/>
    </source>
</evidence>
<proteinExistence type="predicted"/>
<gene>
    <name evidence="2" type="ORF">M407DRAFT_28423</name>
</gene>
<dbReference type="EMBL" id="KN823121">
    <property type="protein sequence ID" value="KIO22008.1"/>
    <property type="molecule type" value="Genomic_DNA"/>
</dbReference>
<sequence length="248" mass="27687">MAQTLTPLANFLSGISFETPPATKTAQGGAQNIRASARENEGVGGAVTELPTGRTSLPKPPLKTHSQRNRAVVKDVAAHHPRPQEAGSLNSQDQQDHRARPLQPFTLQNGGNTPSIDSPHRIAMQSKQDEAARKEESERRVASEQLNMRRRGLVDDILRARNATFVLERDQAYRDLKSQDHDYLRSCRECQEAKGILDSNIHEARAVKLRHAWKEKEGLVRKNLTRLREAFLSQAPLTDLKTILKNAS</sequence>
<reference evidence="3" key="2">
    <citation type="submission" date="2015-01" db="EMBL/GenBank/DDBJ databases">
        <title>Evolutionary Origins and Diversification of the Mycorrhizal Mutualists.</title>
        <authorList>
            <consortium name="DOE Joint Genome Institute"/>
            <consortium name="Mycorrhizal Genomics Consortium"/>
            <person name="Kohler A."/>
            <person name="Kuo A."/>
            <person name="Nagy L.G."/>
            <person name="Floudas D."/>
            <person name="Copeland A."/>
            <person name="Barry K.W."/>
            <person name="Cichocki N."/>
            <person name="Veneault-Fourrey C."/>
            <person name="LaButti K."/>
            <person name="Lindquist E.A."/>
            <person name="Lipzen A."/>
            <person name="Lundell T."/>
            <person name="Morin E."/>
            <person name="Murat C."/>
            <person name="Riley R."/>
            <person name="Ohm R."/>
            <person name="Sun H."/>
            <person name="Tunlid A."/>
            <person name="Henrissat B."/>
            <person name="Grigoriev I.V."/>
            <person name="Hibbett D.S."/>
            <person name="Martin F."/>
        </authorList>
    </citation>
    <scope>NUCLEOTIDE SEQUENCE [LARGE SCALE GENOMIC DNA]</scope>
    <source>
        <strain evidence="3">MUT 4182</strain>
    </source>
</reference>
<keyword evidence="3" id="KW-1185">Reference proteome</keyword>
<evidence type="ECO:0000313" key="3">
    <source>
        <dbReference type="Proteomes" id="UP000054248"/>
    </source>
</evidence>
<evidence type="ECO:0000313" key="2">
    <source>
        <dbReference type="EMBL" id="KIO22008.1"/>
    </source>
</evidence>